<evidence type="ECO:0000256" key="4">
    <source>
        <dbReference type="ARBA" id="ARBA00013404"/>
    </source>
</evidence>
<evidence type="ECO:0000256" key="9">
    <source>
        <dbReference type="ARBA" id="ARBA00022759"/>
    </source>
</evidence>
<evidence type="ECO:0000256" key="10">
    <source>
        <dbReference type="ARBA" id="ARBA00022801"/>
    </source>
</evidence>
<dbReference type="FunFam" id="2.40.50.90:FF:000029">
    <property type="entry name" value="Probable endonuclease lcl3"/>
    <property type="match status" value="1"/>
</dbReference>
<feature type="region of interest" description="Disordered" evidence="15">
    <location>
        <begin position="1"/>
        <end position="38"/>
    </location>
</feature>
<organism evidence="17 18">
    <name type="scientific">Aspergillus ruber (strain CBS 135680)</name>
    <dbReference type="NCBI Taxonomy" id="1388766"/>
    <lineage>
        <taxon>Eukaryota</taxon>
        <taxon>Fungi</taxon>
        <taxon>Dikarya</taxon>
        <taxon>Ascomycota</taxon>
        <taxon>Pezizomycotina</taxon>
        <taxon>Eurotiomycetes</taxon>
        <taxon>Eurotiomycetidae</taxon>
        <taxon>Eurotiales</taxon>
        <taxon>Aspergillaceae</taxon>
        <taxon>Aspergillus</taxon>
        <taxon>Aspergillus subgen. Aspergillus</taxon>
    </lineage>
</organism>
<keyword evidence="18" id="KW-1185">Reference proteome</keyword>
<dbReference type="PROSITE" id="PS50830">
    <property type="entry name" value="TNASE_3"/>
    <property type="match status" value="1"/>
</dbReference>
<gene>
    <name evidence="17" type="ORF">EURHEDRAFT_486971</name>
</gene>
<evidence type="ECO:0000256" key="2">
    <source>
        <dbReference type="ARBA" id="ARBA00004173"/>
    </source>
</evidence>
<dbReference type="InterPro" id="IPR016071">
    <property type="entry name" value="Staphylococal_nuclease_OB-fold"/>
</dbReference>
<comment type="similarity">
    <text evidence="3">Belongs to the LCL3 family.</text>
</comment>
<evidence type="ECO:0000259" key="16">
    <source>
        <dbReference type="PROSITE" id="PS50830"/>
    </source>
</evidence>
<feature type="compositionally biased region" description="Basic and acidic residues" evidence="15">
    <location>
        <begin position="287"/>
        <end position="307"/>
    </location>
</feature>
<evidence type="ECO:0000256" key="15">
    <source>
        <dbReference type="SAM" id="MobiDB-lite"/>
    </source>
</evidence>
<feature type="compositionally biased region" description="Basic and acidic residues" evidence="15">
    <location>
        <begin position="9"/>
        <end position="23"/>
    </location>
</feature>
<evidence type="ECO:0000256" key="13">
    <source>
        <dbReference type="ARBA" id="ARBA00023128"/>
    </source>
</evidence>
<dbReference type="STRING" id="1388766.A0A017S3D3"/>
<dbReference type="GO" id="GO:0016020">
    <property type="term" value="C:membrane"/>
    <property type="evidence" value="ECO:0007669"/>
    <property type="project" value="UniProtKB-SubCell"/>
</dbReference>
<reference evidence="18" key="1">
    <citation type="journal article" date="2014" name="Nat. Commun.">
        <title>Genomic adaptations of the halophilic Dead Sea filamentous fungus Eurotium rubrum.</title>
        <authorList>
            <person name="Kis-Papo T."/>
            <person name="Weig A.R."/>
            <person name="Riley R."/>
            <person name="Persoh D."/>
            <person name="Salamov A."/>
            <person name="Sun H."/>
            <person name="Lipzen A."/>
            <person name="Wasser S.P."/>
            <person name="Rambold G."/>
            <person name="Grigoriev I.V."/>
            <person name="Nevo E."/>
        </authorList>
    </citation>
    <scope>NUCLEOTIDE SEQUENCE [LARGE SCALE GENOMIC DNA]</scope>
    <source>
        <strain evidence="18">CBS 135680</strain>
    </source>
</reference>
<keyword evidence="14" id="KW-0472">Membrane</keyword>
<dbReference type="OrthoDB" id="430293at2759"/>
<dbReference type="PANTHER" id="PTHR12302">
    <property type="entry name" value="EBNA2 BINDING PROTEIN P100"/>
    <property type="match status" value="1"/>
</dbReference>
<dbReference type="GO" id="GO:0046872">
    <property type="term" value="F:metal ion binding"/>
    <property type="evidence" value="ECO:0007669"/>
    <property type="project" value="UniProtKB-KW"/>
</dbReference>
<dbReference type="SUPFAM" id="SSF50199">
    <property type="entry name" value="Staphylococcal nuclease"/>
    <property type="match status" value="1"/>
</dbReference>
<dbReference type="AlphaFoldDB" id="A0A017S3D3"/>
<keyword evidence="7" id="KW-0540">Nuclease</keyword>
<comment type="subcellular location">
    <subcellularLocation>
        <location evidence="1">Membrane</location>
        <topology evidence="1">Single-pass membrane protein</topology>
    </subcellularLocation>
    <subcellularLocation>
        <location evidence="2">Mitochondrion</location>
    </subcellularLocation>
</comment>
<evidence type="ECO:0000256" key="5">
    <source>
        <dbReference type="ARBA" id="ARBA00014651"/>
    </source>
</evidence>
<evidence type="ECO:0000256" key="8">
    <source>
        <dbReference type="ARBA" id="ARBA00022723"/>
    </source>
</evidence>
<keyword evidence="10" id="KW-0378">Hydrolase</keyword>
<evidence type="ECO:0000256" key="14">
    <source>
        <dbReference type="ARBA" id="ARBA00023136"/>
    </source>
</evidence>
<dbReference type="GeneID" id="63700696"/>
<feature type="compositionally biased region" description="Low complexity" evidence="15">
    <location>
        <begin position="27"/>
        <end position="38"/>
    </location>
</feature>
<keyword evidence="9" id="KW-0255">Endonuclease</keyword>
<dbReference type="HOGENOM" id="CLU_046484_0_1_1"/>
<keyword evidence="6" id="KW-0812">Transmembrane</keyword>
<dbReference type="GO" id="GO:0005739">
    <property type="term" value="C:mitochondrion"/>
    <property type="evidence" value="ECO:0007669"/>
    <property type="project" value="UniProtKB-SubCell"/>
</dbReference>
<protein>
    <recommendedName>
        <fullName evidence="4">Probable endonuclease LCL3</fullName>
    </recommendedName>
    <alternativeName>
        <fullName evidence="5">Probable endonuclease lcl3</fullName>
    </alternativeName>
</protein>
<dbReference type="SMART" id="SM00318">
    <property type="entry name" value="SNc"/>
    <property type="match status" value="1"/>
</dbReference>
<evidence type="ECO:0000256" key="12">
    <source>
        <dbReference type="ARBA" id="ARBA00022989"/>
    </source>
</evidence>
<feature type="region of interest" description="Disordered" evidence="15">
    <location>
        <begin position="267"/>
        <end position="307"/>
    </location>
</feature>
<dbReference type="Proteomes" id="UP000019804">
    <property type="component" value="Unassembled WGS sequence"/>
</dbReference>
<dbReference type="GO" id="GO:0016787">
    <property type="term" value="F:hydrolase activity"/>
    <property type="evidence" value="ECO:0007669"/>
    <property type="project" value="UniProtKB-KW"/>
</dbReference>
<dbReference type="RefSeq" id="XP_040635213.1">
    <property type="nucleotide sequence ID" value="XM_040785572.1"/>
</dbReference>
<name>A0A017S3D3_ASPRC</name>
<evidence type="ECO:0000256" key="7">
    <source>
        <dbReference type="ARBA" id="ARBA00022722"/>
    </source>
</evidence>
<evidence type="ECO:0000256" key="11">
    <source>
        <dbReference type="ARBA" id="ARBA00022837"/>
    </source>
</evidence>
<sequence>MRWPWSSDLQDKSHPNPDNDKQQHHFPTPWSSPSSPSPRNWNTSLNATDWAAFTETRTLVPTLILTGSILAIVRIHRRYFRRFPDATSISPWFFRRRSIYGQVTSVGDGDNFRLYHTPGGKLTGWGWLPWKKVPTLKKELRDKTVHVRLAGIDAPELAHFGRPEQPFARDAHTWLTSYLLHRKVHAHVHRQDQYQRVVANVYVRRALDFPPFRKRDVSYEMLKRGLATVYEAKFGAEFGGETMENKYRKAEWWAKWRKKGLWVDFSEDGKDWESPRDYKTRMAAAETTHEENGHGKGKGKGKEEKKR</sequence>
<feature type="compositionally biased region" description="Basic and acidic residues" evidence="15">
    <location>
        <begin position="267"/>
        <end position="280"/>
    </location>
</feature>
<keyword evidence="11" id="KW-0106">Calcium</keyword>
<dbReference type="EMBL" id="KK088444">
    <property type="protein sequence ID" value="EYE91523.1"/>
    <property type="molecule type" value="Genomic_DNA"/>
</dbReference>
<evidence type="ECO:0000313" key="18">
    <source>
        <dbReference type="Proteomes" id="UP000019804"/>
    </source>
</evidence>
<accession>A0A017S3D3</accession>
<dbReference type="GO" id="GO:0004519">
    <property type="term" value="F:endonuclease activity"/>
    <property type="evidence" value="ECO:0007669"/>
    <property type="project" value="UniProtKB-KW"/>
</dbReference>
<dbReference type="Pfam" id="PF00565">
    <property type="entry name" value="SNase"/>
    <property type="match status" value="1"/>
</dbReference>
<keyword evidence="13" id="KW-0496">Mitochondrion</keyword>
<keyword evidence="8" id="KW-0479">Metal-binding</keyword>
<evidence type="ECO:0000256" key="1">
    <source>
        <dbReference type="ARBA" id="ARBA00004167"/>
    </source>
</evidence>
<proteinExistence type="inferred from homology"/>
<dbReference type="Gene3D" id="2.40.50.90">
    <property type="match status" value="1"/>
</dbReference>
<feature type="domain" description="TNase-like" evidence="16">
    <location>
        <begin position="97"/>
        <end position="264"/>
    </location>
</feature>
<evidence type="ECO:0000256" key="3">
    <source>
        <dbReference type="ARBA" id="ARBA00005435"/>
    </source>
</evidence>
<dbReference type="InterPro" id="IPR035437">
    <property type="entry name" value="SNase_OB-fold_sf"/>
</dbReference>
<evidence type="ECO:0000256" key="6">
    <source>
        <dbReference type="ARBA" id="ARBA00022692"/>
    </source>
</evidence>
<evidence type="ECO:0000313" key="17">
    <source>
        <dbReference type="EMBL" id="EYE91523.1"/>
    </source>
</evidence>
<dbReference type="PANTHER" id="PTHR12302:SF3">
    <property type="entry name" value="SERINE_THREONINE-PROTEIN KINASE 31"/>
    <property type="match status" value="1"/>
</dbReference>
<keyword evidence="12" id="KW-1133">Transmembrane helix</keyword>